<evidence type="ECO:0000313" key="2">
    <source>
        <dbReference type="Proteomes" id="UP000054783"/>
    </source>
</evidence>
<protein>
    <submittedName>
        <fullName evidence="1">Uncharacterized protein</fullName>
    </submittedName>
</protein>
<accession>A0A0V1AGX2</accession>
<dbReference type="AlphaFoldDB" id="A0A0V1AGX2"/>
<reference evidence="1 2" key="1">
    <citation type="submission" date="2015-01" db="EMBL/GenBank/DDBJ databases">
        <title>Evolution of Trichinella species and genotypes.</title>
        <authorList>
            <person name="Korhonen P.K."/>
            <person name="Edoardo P."/>
            <person name="Giuseppe L.R."/>
            <person name="Gasser R.B."/>
        </authorList>
    </citation>
    <scope>NUCLEOTIDE SEQUENCE [LARGE SCALE GENOMIC DNA]</scope>
    <source>
        <strain evidence="1">ISS2496</strain>
    </source>
</reference>
<proteinExistence type="predicted"/>
<gene>
    <name evidence="1" type="ORF">T12_4004</name>
</gene>
<sequence>MYEEISQKDAPLLLNGNGRDCGSEMEFSHWTQSGTVASLKGEGSDWCSQLRALFVSRFTAIGQFRVGLVKKAQIDN</sequence>
<name>A0A0V1AGX2_9BILA</name>
<keyword evidence="2" id="KW-1185">Reference proteome</keyword>
<dbReference type="EMBL" id="JYDQ01000001">
    <property type="protein sequence ID" value="KRY24023.1"/>
    <property type="molecule type" value="Genomic_DNA"/>
</dbReference>
<evidence type="ECO:0000313" key="1">
    <source>
        <dbReference type="EMBL" id="KRY24023.1"/>
    </source>
</evidence>
<dbReference type="Proteomes" id="UP000054783">
    <property type="component" value="Unassembled WGS sequence"/>
</dbReference>
<comment type="caution">
    <text evidence="1">The sequence shown here is derived from an EMBL/GenBank/DDBJ whole genome shotgun (WGS) entry which is preliminary data.</text>
</comment>
<organism evidence="1 2">
    <name type="scientific">Trichinella patagoniensis</name>
    <dbReference type="NCBI Taxonomy" id="990121"/>
    <lineage>
        <taxon>Eukaryota</taxon>
        <taxon>Metazoa</taxon>
        <taxon>Ecdysozoa</taxon>
        <taxon>Nematoda</taxon>
        <taxon>Enoplea</taxon>
        <taxon>Dorylaimia</taxon>
        <taxon>Trichinellida</taxon>
        <taxon>Trichinellidae</taxon>
        <taxon>Trichinella</taxon>
    </lineage>
</organism>
<dbReference type="OrthoDB" id="10277437at2759"/>